<dbReference type="InterPro" id="IPR052548">
    <property type="entry name" value="Type_VII_TA_antitoxin"/>
</dbReference>
<dbReference type="OrthoDB" id="9809668at2"/>
<feature type="domain" description="Polymerase nucleotidyl transferase" evidence="1">
    <location>
        <begin position="20"/>
        <end position="111"/>
    </location>
</feature>
<protein>
    <submittedName>
        <fullName evidence="2">Putative nucleotidyltransferase</fullName>
    </submittedName>
</protein>
<keyword evidence="2" id="KW-0808">Transferase</keyword>
<organism evidence="2 3">
    <name type="scientific">Ignavibacterium album (strain DSM 19864 / JCM 16511 / NBRC 101810 / Mat9-16)</name>
    <dbReference type="NCBI Taxonomy" id="945713"/>
    <lineage>
        <taxon>Bacteria</taxon>
        <taxon>Pseudomonadati</taxon>
        <taxon>Ignavibacteriota</taxon>
        <taxon>Ignavibacteria</taxon>
        <taxon>Ignavibacteriales</taxon>
        <taxon>Ignavibacteriaceae</taxon>
        <taxon>Ignavibacterium</taxon>
    </lineage>
</organism>
<evidence type="ECO:0000259" key="1">
    <source>
        <dbReference type="Pfam" id="PF01909"/>
    </source>
</evidence>
<dbReference type="InterPro" id="IPR002934">
    <property type="entry name" value="Polymerase_NTP_transf_dom"/>
</dbReference>
<dbReference type="Proteomes" id="UP000007394">
    <property type="component" value="Chromosome"/>
</dbReference>
<keyword evidence="3" id="KW-1185">Reference proteome</keyword>
<dbReference type="RefSeq" id="WP_014561488.1">
    <property type="nucleotide sequence ID" value="NC_017464.1"/>
</dbReference>
<reference evidence="2 3" key="1">
    <citation type="journal article" date="2012" name="Front. Microbiol.">
        <title>Complete genome of Ignavibacterium album, a metabolically versatile, flagellated, facultative anaerobe from the phylum Chlorobi.</title>
        <authorList>
            <person name="Liu Z."/>
            <person name="Frigaard N.-U."/>
            <person name="Vogl K."/>
            <person name="Iino T."/>
            <person name="Ohkuma M."/>
            <person name="Overmann J."/>
            <person name="Bryant D.A."/>
        </authorList>
    </citation>
    <scope>NUCLEOTIDE SEQUENCE [LARGE SCALE GENOMIC DNA]</scope>
    <source>
        <strain evidence="3">DSM 19864 / JCM 16511 / NBRC 101810 / Mat9-16</strain>
    </source>
</reference>
<evidence type="ECO:0000313" key="2">
    <source>
        <dbReference type="EMBL" id="AFH50347.1"/>
    </source>
</evidence>
<dbReference type="EMBL" id="CP003418">
    <property type="protein sequence ID" value="AFH50347.1"/>
    <property type="molecule type" value="Genomic_DNA"/>
</dbReference>
<evidence type="ECO:0000313" key="3">
    <source>
        <dbReference type="Proteomes" id="UP000007394"/>
    </source>
</evidence>
<dbReference type="Gene3D" id="3.30.460.10">
    <property type="entry name" value="Beta Polymerase, domain 2"/>
    <property type="match status" value="1"/>
</dbReference>
<dbReference type="KEGG" id="ial:IALB_2644"/>
<dbReference type="AlphaFoldDB" id="I0AMZ0"/>
<dbReference type="GO" id="GO:0016779">
    <property type="term" value="F:nucleotidyltransferase activity"/>
    <property type="evidence" value="ECO:0007669"/>
    <property type="project" value="InterPro"/>
</dbReference>
<dbReference type="PANTHER" id="PTHR33933">
    <property type="entry name" value="NUCLEOTIDYLTRANSFERASE"/>
    <property type="match status" value="1"/>
</dbReference>
<dbReference type="PANTHER" id="PTHR33933:SF1">
    <property type="entry name" value="PROTEIN ADENYLYLTRANSFERASE MNTA-RELATED"/>
    <property type="match status" value="1"/>
</dbReference>
<sequence length="115" mass="13297">MITNETLNIIIKEVELLSREIFRDNLEKVILFGSYARGDFDSESDIDVAVLLNLEEAALNNYFDEISQVSTDLSLKYGIMISILLVSNKTFYTYKDVLPFYKNFIKEGKVYYGRS</sequence>
<dbReference type="InterPro" id="IPR043519">
    <property type="entry name" value="NT_sf"/>
</dbReference>
<dbReference type="HOGENOM" id="CLU_130257_3_1_10"/>
<dbReference type="STRING" id="945713.IALB_2644"/>
<accession>I0AMZ0</accession>
<name>I0AMZ0_IGNAJ</name>
<dbReference type="Pfam" id="PF01909">
    <property type="entry name" value="NTP_transf_2"/>
    <property type="match status" value="1"/>
</dbReference>
<dbReference type="eggNOG" id="COG1669">
    <property type="taxonomic scope" value="Bacteria"/>
</dbReference>
<dbReference type="SUPFAM" id="SSF81301">
    <property type="entry name" value="Nucleotidyltransferase"/>
    <property type="match status" value="1"/>
</dbReference>
<dbReference type="CDD" id="cd05403">
    <property type="entry name" value="NT_KNTase_like"/>
    <property type="match status" value="1"/>
</dbReference>
<gene>
    <name evidence="2" type="ordered locus">IALB_2644</name>
</gene>
<proteinExistence type="predicted"/>